<dbReference type="RefSeq" id="WP_023973246.1">
    <property type="nucleotide sequence ID" value="NZ_JABTDW010000001.1"/>
</dbReference>
<sequence length="93" mass="11126">MEEIKRDPYFEKFINLTVDFITTEVREKLKDFKTNDDEKLAYTPKEAMKKLGVGQNTMYSDLLPREDFPSYKVGDKWFVSKKGLEEWVQNQHK</sequence>
<dbReference type="Pfam" id="PF12728">
    <property type="entry name" value="HTH_17"/>
    <property type="match status" value="1"/>
</dbReference>
<accession>A0AAE5H2F9</accession>
<proteinExistence type="predicted"/>
<evidence type="ECO:0000313" key="3">
    <source>
        <dbReference type="Proteomes" id="UP000822184"/>
    </source>
</evidence>
<gene>
    <name evidence="2" type="ORF">BCD95_001284</name>
</gene>
<dbReference type="EMBL" id="JABTDW010000001">
    <property type="protein sequence ID" value="NSB13025.1"/>
    <property type="molecule type" value="Genomic_DNA"/>
</dbReference>
<protein>
    <recommendedName>
        <fullName evidence="1">Helix-turn-helix domain-containing protein</fullName>
    </recommendedName>
</protein>
<feature type="domain" description="Helix-turn-helix" evidence="1">
    <location>
        <begin position="42"/>
        <end position="91"/>
    </location>
</feature>
<organism evidence="2 3">
    <name type="scientific">Clostridium beijerinckii</name>
    <name type="common">Clostridium MP</name>
    <dbReference type="NCBI Taxonomy" id="1520"/>
    <lineage>
        <taxon>Bacteria</taxon>
        <taxon>Bacillati</taxon>
        <taxon>Bacillota</taxon>
        <taxon>Clostridia</taxon>
        <taxon>Eubacteriales</taxon>
        <taxon>Clostridiaceae</taxon>
        <taxon>Clostridium</taxon>
    </lineage>
</organism>
<evidence type="ECO:0000259" key="1">
    <source>
        <dbReference type="Pfam" id="PF12728"/>
    </source>
</evidence>
<comment type="caution">
    <text evidence="2">The sequence shown here is derived from an EMBL/GenBank/DDBJ whole genome shotgun (WGS) entry which is preliminary data.</text>
</comment>
<dbReference type="InterPro" id="IPR041657">
    <property type="entry name" value="HTH_17"/>
</dbReference>
<evidence type="ECO:0000313" key="2">
    <source>
        <dbReference type="EMBL" id="NSB13025.1"/>
    </source>
</evidence>
<name>A0AAE5H2F9_CLOBE</name>
<dbReference type="AlphaFoldDB" id="A0AAE5H2F9"/>
<reference evidence="2" key="1">
    <citation type="submission" date="2020-06" db="EMBL/GenBank/DDBJ databases">
        <title>Genomic insights into acetone-butanol-ethanol (ABE) fermentation by sequencing solventogenic clostridia strains.</title>
        <authorList>
            <person name="Brown S."/>
        </authorList>
    </citation>
    <scope>NUCLEOTIDE SEQUENCE</scope>
    <source>
        <strain evidence="2">DJ123</strain>
    </source>
</reference>
<dbReference type="Proteomes" id="UP000822184">
    <property type="component" value="Unassembled WGS sequence"/>
</dbReference>